<feature type="region of interest" description="Disordered" evidence="1">
    <location>
        <begin position="119"/>
        <end position="170"/>
    </location>
</feature>
<feature type="compositionally biased region" description="Basic and acidic residues" evidence="1">
    <location>
        <begin position="137"/>
        <end position="146"/>
    </location>
</feature>
<proteinExistence type="predicted"/>
<name>A0AAD9LBW7_9STRA</name>
<feature type="region of interest" description="Disordered" evidence="1">
    <location>
        <begin position="44"/>
        <end position="90"/>
    </location>
</feature>
<comment type="caution">
    <text evidence="2">The sequence shown here is derived from an EMBL/GenBank/DDBJ whole genome shotgun (WGS) entry which is preliminary data.</text>
</comment>
<feature type="compositionally biased region" description="Basic residues" evidence="1">
    <location>
        <begin position="157"/>
        <end position="170"/>
    </location>
</feature>
<organism evidence="2 3">
    <name type="scientific">Phytophthora citrophthora</name>
    <dbReference type="NCBI Taxonomy" id="4793"/>
    <lineage>
        <taxon>Eukaryota</taxon>
        <taxon>Sar</taxon>
        <taxon>Stramenopiles</taxon>
        <taxon>Oomycota</taxon>
        <taxon>Peronosporomycetes</taxon>
        <taxon>Peronosporales</taxon>
        <taxon>Peronosporaceae</taxon>
        <taxon>Phytophthora</taxon>
    </lineage>
</organism>
<protein>
    <submittedName>
        <fullName evidence="2">Uncharacterized protein</fullName>
    </submittedName>
</protein>
<accession>A0AAD9LBW7</accession>
<dbReference type="Proteomes" id="UP001259832">
    <property type="component" value="Unassembled WGS sequence"/>
</dbReference>
<sequence length="177" mass="19976">MQPMDLVNAARKSPKSKRGTSRSPRLVSTFQIAWRRTDLFNLMDTQDRRSKSPPLPSARSLFQRSPDVSANCRRPLPRLNPLPPRSPTLGDGDNTLLVFVRVNGATTANLQPIRAISPRSVEVEPTGKTVDRKRHTRDFDDHRTSSDDGTEGETPRCRKRSNSTCKARKPTYLVRKV</sequence>
<feature type="region of interest" description="Disordered" evidence="1">
    <location>
        <begin position="1"/>
        <end position="25"/>
    </location>
</feature>
<keyword evidence="3" id="KW-1185">Reference proteome</keyword>
<dbReference type="EMBL" id="JASMQC010000046">
    <property type="protein sequence ID" value="KAK1929649.1"/>
    <property type="molecule type" value="Genomic_DNA"/>
</dbReference>
<dbReference type="AlphaFoldDB" id="A0AAD9LBW7"/>
<evidence type="ECO:0000313" key="3">
    <source>
        <dbReference type="Proteomes" id="UP001259832"/>
    </source>
</evidence>
<gene>
    <name evidence="2" type="ORF">P3T76_014866</name>
</gene>
<reference evidence="2" key="1">
    <citation type="submission" date="2023-08" db="EMBL/GenBank/DDBJ databases">
        <title>Reference Genome Resource for the Citrus Pathogen Phytophthora citrophthora.</title>
        <authorList>
            <person name="Moller H."/>
            <person name="Coetzee B."/>
            <person name="Rose L.J."/>
            <person name="Van Niekerk J.M."/>
        </authorList>
    </citation>
    <scope>NUCLEOTIDE SEQUENCE</scope>
    <source>
        <strain evidence="2">STE-U-9442</strain>
    </source>
</reference>
<evidence type="ECO:0000313" key="2">
    <source>
        <dbReference type="EMBL" id="KAK1929649.1"/>
    </source>
</evidence>
<evidence type="ECO:0000256" key="1">
    <source>
        <dbReference type="SAM" id="MobiDB-lite"/>
    </source>
</evidence>